<feature type="region of interest" description="Disordered" evidence="1">
    <location>
        <begin position="1"/>
        <end position="49"/>
    </location>
</feature>
<dbReference type="Proteomes" id="UP000485058">
    <property type="component" value="Unassembled WGS sequence"/>
</dbReference>
<reference evidence="2 3" key="1">
    <citation type="submission" date="2020-02" db="EMBL/GenBank/DDBJ databases">
        <title>Draft genome sequence of Haematococcus lacustris strain NIES-144.</title>
        <authorList>
            <person name="Morimoto D."/>
            <person name="Nakagawa S."/>
            <person name="Yoshida T."/>
            <person name="Sawayama S."/>
        </authorList>
    </citation>
    <scope>NUCLEOTIDE SEQUENCE [LARGE SCALE GENOMIC DNA]</scope>
    <source>
        <strain evidence="2 3">NIES-144</strain>
    </source>
</reference>
<evidence type="ECO:0000313" key="2">
    <source>
        <dbReference type="EMBL" id="GFH25132.1"/>
    </source>
</evidence>
<gene>
    <name evidence="2" type="ORF">HaLaN_23046</name>
</gene>
<proteinExistence type="predicted"/>
<sequence>MMATSEGDSSSTLIAQDPSPSPGPSRGGAAAGVQPPPPAGPGLLRPEYDLGEAQFSDDDECEWEGAAKQWQLPDEANLGLTRHPRRVGDPGDPADPSLS</sequence>
<organism evidence="2 3">
    <name type="scientific">Haematococcus lacustris</name>
    <name type="common">Green alga</name>
    <name type="synonym">Haematococcus pluvialis</name>
    <dbReference type="NCBI Taxonomy" id="44745"/>
    <lineage>
        <taxon>Eukaryota</taxon>
        <taxon>Viridiplantae</taxon>
        <taxon>Chlorophyta</taxon>
        <taxon>core chlorophytes</taxon>
        <taxon>Chlorophyceae</taxon>
        <taxon>CS clade</taxon>
        <taxon>Chlamydomonadales</taxon>
        <taxon>Haematococcaceae</taxon>
        <taxon>Haematococcus</taxon>
    </lineage>
</organism>
<evidence type="ECO:0000256" key="1">
    <source>
        <dbReference type="SAM" id="MobiDB-lite"/>
    </source>
</evidence>
<name>A0A6A0A463_HAELA</name>
<dbReference type="EMBL" id="BLLF01002728">
    <property type="protein sequence ID" value="GFH25132.1"/>
    <property type="molecule type" value="Genomic_DNA"/>
</dbReference>
<dbReference type="AlphaFoldDB" id="A0A6A0A463"/>
<feature type="non-terminal residue" evidence="2">
    <location>
        <position position="1"/>
    </location>
</feature>
<comment type="caution">
    <text evidence="2">The sequence shown here is derived from an EMBL/GenBank/DDBJ whole genome shotgun (WGS) entry which is preliminary data.</text>
</comment>
<feature type="region of interest" description="Disordered" evidence="1">
    <location>
        <begin position="69"/>
        <end position="99"/>
    </location>
</feature>
<evidence type="ECO:0000313" key="3">
    <source>
        <dbReference type="Proteomes" id="UP000485058"/>
    </source>
</evidence>
<keyword evidence="3" id="KW-1185">Reference proteome</keyword>
<protein>
    <submittedName>
        <fullName evidence="2">Uncharacterized protein</fullName>
    </submittedName>
</protein>
<accession>A0A6A0A463</accession>
<feature type="compositionally biased region" description="Polar residues" evidence="1">
    <location>
        <begin position="1"/>
        <end position="14"/>
    </location>
</feature>